<dbReference type="RefSeq" id="WP_210808170.1">
    <property type="nucleotide sequence ID" value="NZ_JAGQDG010000003.1"/>
</dbReference>
<dbReference type="Gene3D" id="1.10.150.240">
    <property type="entry name" value="Putative phosphatase, domain 2"/>
    <property type="match status" value="1"/>
</dbReference>
<keyword evidence="1" id="KW-0378">Hydrolase</keyword>
<dbReference type="PRINTS" id="PR00413">
    <property type="entry name" value="HADHALOGNASE"/>
</dbReference>
<dbReference type="SFLD" id="SFLDS00003">
    <property type="entry name" value="Haloacid_Dehalogenase"/>
    <property type="match status" value="1"/>
</dbReference>
<protein>
    <submittedName>
        <fullName evidence="1">HAD-IA family hydrolase</fullName>
    </submittedName>
</protein>
<proteinExistence type="predicted"/>
<dbReference type="Proteomes" id="UP000672097">
    <property type="component" value="Unassembled WGS sequence"/>
</dbReference>
<keyword evidence="2" id="KW-1185">Reference proteome</keyword>
<dbReference type="EMBL" id="JAGQDG010000003">
    <property type="protein sequence ID" value="MBQ0935316.1"/>
    <property type="molecule type" value="Genomic_DNA"/>
</dbReference>
<dbReference type="InterPro" id="IPR036412">
    <property type="entry name" value="HAD-like_sf"/>
</dbReference>
<evidence type="ECO:0000313" key="1">
    <source>
        <dbReference type="EMBL" id="MBQ0935316.1"/>
    </source>
</evidence>
<name>A0ABS5DWR4_9BURK</name>
<dbReference type="PANTHER" id="PTHR42896">
    <property type="entry name" value="XYLULOSE-1,5-BISPHOSPHATE (XUBP) PHOSPHATASE"/>
    <property type="match status" value="1"/>
</dbReference>
<dbReference type="GO" id="GO:0016787">
    <property type="term" value="F:hydrolase activity"/>
    <property type="evidence" value="ECO:0007669"/>
    <property type="project" value="UniProtKB-KW"/>
</dbReference>
<sequence>MSELQCLLWDVDGTIAETERDGHRVAFNRAFAQAGLDWGWDERRYGALLHITGGRERILADMADREGVPRDPVAREELALRLHRLKNKLYAALVDEGGIQARPGVLGLMREARAAGVRQGIVTTTSRSNVQALLGRLLGADWQAWFEIVVCGEDTQRKKPDPEAYVQALQALGLEADQAVAMEDSGPGVAAALAAGLQVWWRPSVYFPVLEEAVLASPRVAHWADGPPGRCRAGRVWQGSRTDA</sequence>
<dbReference type="SFLD" id="SFLDG01129">
    <property type="entry name" value="C1.5:_HAD__Beta-PGM__Phosphata"/>
    <property type="match status" value="1"/>
</dbReference>
<dbReference type="SUPFAM" id="SSF56784">
    <property type="entry name" value="HAD-like"/>
    <property type="match status" value="1"/>
</dbReference>
<reference evidence="1 2" key="1">
    <citation type="submission" date="2021-04" db="EMBL/GenBank/DDBJ databases">
        <title>The genome sequence of type strain Ideonella paludis KCTC 32238.</title>
        <authorList>
            <person name="Liu Y."/>
        </authorList>
    </citation>
    <scope>NUCLEOTIDE SEQUENCE [LARGE SCALE GENOMIC DNA]</scope>
    <source>
        <strain evidence="1 2">KCTC 32238</strain>
    </source>
</reference>
<dbReference type="InterPro" id="IPR023198">
    <property type="entry name" value="PGP-like_dom2"/>
</dbReference>
<dbReference type="InterPro" id="IPR044999">
    <property type="entry name" value="CbbY-like"/>
</dbReference>
<organism evidence="1 2">
    <name type="scientific">Ideonella paludis</name>
    <dbReference type="NCBI Taxonomy" id="1233411"/>
    <lineage>
        <taxon>Bacteria</taxon>
        <taxon>Pseudomonadati</taxon>
        <taxon>Pseudomonadota</taxon>
        <taxon>Betaproteobacteria</taxon>
        <taxon>Burkholderiales</taxon>
        <taxon>Sphaerotilaceae</taxon>
        <taxon>Ideonella</taxon>
    </lineage>
</organism>
<dbReference type="Gene3D" id="3.40.50.1000">
    <property type="entry name" value="HAD superfamily/HAD-like"/>
    <property type="match status" value="1"/>
</dbReference>
<dbReference type="PANTHER" id="PTHR42896:SF2">
    <property type="entry name" value="CBBY-LIKE PROTEIN"/>
    <property type="match status" value="1"/>
</dbReference>
<dbReference type="NCBIfam" id="TIGR01509">
    <property type="entry name" value="HAD-SF-IA-v3"/>
    <property type="match status" value="1"/>
</dbReference>
<evidence type="ECO:0000313" key="2">
    <source>
        <dbReference type="Proteomes" id="UP000672097"/>
    </source>
</evidence>
<accession>A0ABS5DWR4</accession>
<gene>
    <name evidence="1" type="ORF">KAK11_08255</name>
</gene>
<comment type="caution">
    <text evidence="1">The sequence shown here is derived from an EMBL/GenBank/DDBJ whole genome shotgun (WGS) entry which is preliminary data.</text>
</comment>
<dbReference type="InterPro" id="IPR023214">
    <property type="entry name" value="HAD_sf"/>
</dbReference>
<dbReference type="Pfam" id="PF00702">
    <property type="entry name" value="Hydrolase"/>
    <property type="match status" value="1"/>
</dbReference>
<dbReference type="InterPro" id="IPR006439">
    <property type="entry name" value="HAD-SF_hydro_IA"/>
</dbReference>